<gene>
    <name evidence="2" type="ORF">GCM10022261_20910</name>
</gene>
<proteinExistence type="predicted"/>
<dbReference type="Proteomes" id="UP001501586">
    <property type="component" value="Unassembled WGS sequence"/>
</dbReference>
<feature type="transmembrane region" description="Helical" evidence="1">
    <location>
        <begin position="32"/>
        <end position="57"/>
    </location>
</feature>
<comment type="caution">
    <text evidence="2">The sequence shown here is derived from an EMBL/GenBank/DDBJ whole genome shotgun (WGS) entry which is preliminary data.</text>
</comment>
<dbReference type="PANTHER" id="PTHR36844:SF1">
    <property type="entry name" value="PROTEASE PRSW"/>
    <property type="match status" value="1"/>
</dbReference>
<name>A0ABP8EKX9_9MICO</name>
<feature type="transmembrane region" description="Helical" evidence="1">
    <location>
        <begin position="269"/>
        <end position="295"/>
    </location>
</feature>
<feature type="transmembrane region" description="Helical" evidence="1">
    <location>
        <begin position="133"/>
        <end position="157"/>
    </location>
</feature>
<dbReference type="EMBL" id="BAABAZ010000006">
    <property type="protein sequence ID" value="GAA4284560.1"/>
    <property type="molecule type" value="Genomic_DNA"/>
</dbReference>
<evidence type="ECO:0000313" key="2">
    <source>
        <dbReference type="EMBL" id="GAA4284560.1"/>
    </source>
</evidence>
<evidence type="ECO:0000313" key="3">
    <source>
        <dbReference type="Proteomes" id="UP001501586"/>
    </source>
</evidence>
<accession>A0ABP8EKX9</accession>
<dbReference type="InterPro" id="IPR026898">
    <property type="entry name" value="PrsW"/>
</dbReference>
<feature type="transmembrane region" description="Helical" evidence="1">
    <location>
        <begin position="63"/>
        <end position="85"/>
    </location>
</feature>
<reference evidence="3" key="1">
    <citation type="journal article" date="2019" name="Int. J. Syst. Evol. Microbiol.">
        <title>The Global Catalogue of Microorganisms (GCM) 10K type strain sequencing project: providing services to taxonomists for standard genome sequencing and annotation.</title>
        <authorList>
            <consortium name="The Broad Institute Genomics Platform"/>
            <consortium name="The Broad Institute Genome Sequencing Center for Infectious Disease"/>
            <person name="Wu L."/>
            <person name="Ma J."/>
        </authorList>
    </citation>
    <scope>NUCLEOTIDE SEQUENCE [LARGE SCALE GENOMIC DNA]</scope>
    <source>
        <strain evidence="3">JCM 17458</strain>
    </source>
</reference>
<dbReference type="Pfam" id="PF13367">
    <property type="entry name" value="PrsW-protease"/>
    <property type="match status" value="1"/>
</dbReference>
<protein>
    <recommendedName>
        <fullName evidence="4">RsiW-degrading membrane proteinase PrsW (M82 family)</fullName>
    </recommendedName>
</protein>
<feature type="transmembrane region" description="Helical" evidence="1">
    <location>
        <begin position="94"/>
        <end position="127"/>
    </location>
</feature>
<feature type="transmembrane region" description="Helical" evidence="1">
    <location>
        <begin position="236"/>
        <end position="257"/>
    </location>
</feature>
<evidence type="ECO:0000256" key="1">
    <source>
        <dbReference type="SAM" id="Phobius"/>
    </source>
</evidence>
<evidence type="ECO:0008006" key="4">
    <source>
        <dbReference type="Google" id="ProtNLM"/>
    </source>
</evidence>
<sequence length="416" mass="44015">MQQHSGGPAQASWAAQAAQRLPRQDPTAGADIARIIVASIVGAVLALGLLVIVVIAALSFEGVGALIVGLSAIPLAFIILMVMWFDRWKPQPKLLLLVCLLWGAVASVIMTLIASLLGIVALAVVGIDATGDVIGAVIMAPVTEEITKGILLVVIVLTARRHFEGPLDGWVYGSLIGAGFAFTENLLYLSAAYAEAAEVGLWMTFVMRCLLSPLLHSAFVACAGVSIGLAARRGAWWLTVVMWIPGLIAGMFLHGLWNGVATLTAGLENAILTFVIVIALSGLIAVGWFAVGLVLRFNESKHTRQSLGDYANAGWMTHAEVDMLGTWKGRRAGKSWASQFPGAKDQIKKMIRTAADLAATRTRVLAGVGGSTEREVELYLLERFTRERAGLMAAASRRPAYGSGASFGSSPVAGRM</sequence>
<organism evidence="2 3">
    <name type="scientific">Brevibacterium daeguense</name>
    <dbReference type="NCBI Taxonomy" id="909936"/>
    <lineage>
        <taxon>Bacteria</taxon>
        <taxon>Bacillati</taxon>
        <taxon>Actinomycetota</taxon>
        <taxon>Actinomycetes</taxon>
        <taxon>Micrococcales</taxon>
        <taxon>Brevibacteriaceae</taxon>
        <taxon>Brevibacterium</taxon>
    </lineage>
</organism>
<keyword evidence="1" id="KW-0472">Membrane</keyword>
<feature type="transmembrane region" description="Helical" evidence="1">
    <location>
        <begin position="205"/>
        <end position="229"/>
    </location>
</feature>
<keyword evidence="1" id="KW-1133">Transmembrane helix</keyword>
<dbReference type="PANTHER" id="PTHR36844">
    <property type="entry name" value="PROTEASE PRSW"/>
    <property type="match status" value="1"/>
</dbReference>
<keyword evidence="3" id="KW-1185">Reference proteome</keyword>
<keyword evidence="1" id="KW-0812">Transmembrane</keyword>
<feature type="transmembrane region" description="Helical" evidence="1">
    <location>
        <begin position="169"/>
        <end position="193"/>
    </location>
</feature>